<comment type="caution">
    <text evidence="1">The sequence shown here is derived from an EMBL/GenBank/DDBJ whole genome shotgun (WGS) entry which is preliminary data.</text>
</comment>
<accession>A0A2M7SBJ6</accession>
<sequence length="93" mass="11219">MKIFLTKTAQDELDEIKIEKPKDYGNIIFDIKNLQKEPFPRPPKGKKIRGKNGAFWRLRNGVYRTIYRQLNKDSLIILRVILRKYLERILKQF</sequence>
<evidence type="ECO:0000313" key="1">
    <source>
        <dbReference type="EMBL" id="PIZ16868.1"/>
    </source>
</evidence>
<reference evidence="2" key="1">
    <citation type="submission" date="2017-09" db="EMBL/GenBank/DDBJ databases">
        <title>Depth-based differentiation of microbial function through sediment-hosted aquifers and enrichment of novel symbionts in the deep terrestrial subsurface.</title>
        <authorList>
            <person name="Probst A.J."/>
            <person name="Ladd B."/>
            <person name="Jarett J.K."/>
            <person name="Geller-Mcgrath D.E."/>
            <person name="Sieber C.M.K."/>
            <person name="Emerson J.B."/>
            <person name="Anantharaman K."/>
            <person name="Thomas B.C."/>
            <person name="Malmstrom R."/>
            <person name="Stieglmeier M."/>
            <person name="Klingl A."/>
            <person name="Woyke T."/>
            <person name="Ryan C.M."/>
            <person name="Banfield J.F."/>
        </authorList>
    </citation>
    <scope>NUCLEOTIDE SEQUENCE [LARGE SCALE GENOMIC DNA]</scope>
</reference>
<evidence type="ECO:0000313" key="2">
    <source>
        <dbReference type="Proteomes" id="UP000229307"/>
    </source>
</evidence>
<dbReference type="Gene3D" id="3.30.2310.20">
    <property type="entry name" value="RelE-like"/>
    <property type="match status" value="1"/>
</dbReference>
<dbReference type="EMBL" id="PFMR01000160">
    <property type="protein sequence ID" value="PIZ16868.1"/>
    <property type="molecule type" value="Genomic_DNA"/>
</dbReference>
<dbReference type="Proteomes" id="UP000229307">
    <property type="component" value="Unassembled WGS sequence"/>
</dbReference>
<dbReference type="SUPFAM" id="SSF143011">
    <property type="entry name" value="RelE-like"/>
    <property type="match status" value="1"/>
</dbReference>
<proteinExistence type="predicted"/>
<dbReference type="AlphaFoldDB" id="A0A2M7SBJ6"/>
<name>A0A2M7SBJ6_9BACT</name>
<organism evidence="1 2">
    <name type="scientific">Candidatus Desantisbacteria bacterium CG_4_10_14_0_8_um_filter_48_22</name>
    <dbReference type="NCBI Taxonomy" id="1974543"/>
    <lineage>
        <taxon>Bacteria</taxon>
        <taxon>Candidatus Desantisiibacteriota</taxon>
    </lineage>
</organism>
<protein>
    <recommendedName>
        <fullName evidence="3">Type II toxin-antitoxin system mRNA interferase toxin, RelE/StbE family</fullName>
    </recommendedName>
</protein>
<evidence type="ECO:0008006" key="3">
    <source>
        <dbReference type="Google" id="ProtNLM"/>
    </source>
</evidence>
<gene>
    <name evidence="1" type="ORF">COY52_05850</name>
</gene>
<dbReference type="InterPro" id="IPR035093">
    <property type="entry name" value="RelE/ParE_toxin_dom_sf"/>
</dbReference>